<feature type="transmembrane region" description="Helical" evidence="1">
    <location>
        <begin position="158"/>
        <end position="177"/>
    </location>
</feature>
<keyword evidence="1" id="KW-0812">Transmembrane</keyword>
<accession>A0A1H5UFJ7</accession>
<evidence type="ECO:0000256" key="1">
    <source>
        <dbReference type="SAM" id="Phobius"/>
    </source>
</evidence>
<dbReference type="Proteomes" id="UP000242850">
    <property type="component" value="Unassembled WGS sequence"/>
</dbReference>
<dbReference type="RefSeq" id="WP_103895868.1">
    <property type="nucleotide sequence ID" value="NZ_FNUK01000009.1"/>
</dbReference>
<keyword evidence="1" id="KW-0472">Membrane</keyword>
<feature type="transmembrane region" description="Helical" evidence="1">
    <location>
        <begin position="7"/>
        <end position="35"/>
    </location>
</feature>
<dbReference type="EMBL" id="FNUK01000009">
    <property type="protein sequence ID" value="SEF73835.1"/>
    <property type="molecule type" value="Genomic_DNA"/>
</dbReference>
<feature type="transmembrane region" description="Helical" evidence="1">
    <location>
        <begin position="189"/>
        <end position="211"/>
    </location>
</feature>
<protein>
    <submittedName>
        <fullName evidence="2">Uncharacterized membrane protein</fullName>
    </submittedName>
</protein>
<keyword evidence="3" id="KW-1185">Reference proteome</keyword>
<proteinExistence type="predicted"/>
<feature type="transmembrane region" description="Helical" evidence="1">
    <location>
        <begin position="55"/>
        <end position="74"/>
    </location>
</feature>
<evidence type="ECO:0000313" key="3">
    <source>
        <dbReference type="Proteomes" id="UP000242850"/>
    </source>
</evidence>
<dbReference type="OrthoDB" id="80065at2"/>
<dbReference type="InterPro" id="IPR010374">
    <property type="entry name" value="DUF969"/>
</dbReference>
<evidence type="ECO:0000313" key="2">
    <source>
        <dbReference type="EMBL" id="SEF73835.1"/>
    </source>
</evidence>
<name>A0A1H5UFJ7_9CLOT</name>
<organism evidence="2 3">
    <name type="scientific">Caloramator fervidus</name>
    <dbReference type="NCBI Taxonomy" id="29344"/>
    <lineage>
        <taxon>Bacteria</taxon>
        <taxon>Bacillati</taxon>
        <taxon>Bacillota</taxon>
        <taxon>Clostridia</taxon>
        <taxon>Eubacteriales</taxon>
        <taxon>Clostridiaceae</taxon>
        <taxon>Caloramator</taxon>
    </lineage>
</organism>
<keyword evidence="1" id="KW-1133">Transmembrane helix</keyword>
<gene>
    <name evidence="2" type="ORF">SAMN05660865_00883</name>
</gene>
<dbReference type="Pfam" id="PF06149">
    <property type="entry name" value="DUF969"/>
    <property type="match status" value="1"/>
</dbReference>
<sequence length="235" mass="25934">MIKLIGILIIIVGFVLKLDILAIVVFAGIVTGMVAGIPFNNVVETLGKAFVENRYMSLFIISLPVIGLLERYGLRERAAFIISKIKSATVGKLTSIYLILRTLAAMFSLRLGGHVQFIRPLIFPMAEGAAKNRYGNIEEDDLEAIKGLQAAAENYGNFFGQNCFVAAGGVLLIVGVMKELNYTVEALDVAKASIPIALIIMLVGTIQFLYFDKKFDRKYLLKLNKSKDFFKNDTN</sequence>
<reference evidence="3" key="1">
    <citation type="submission" date="2016-10" db="EMBL/GenBank/DDBJ databases">
        <authorList>
            <person name="Varghese N."/>
            <person name="Submissions S."/>
        </authorList>
    </citation>
    <scope>NUCLEOTIDE SEQUENCE [LARGE SCALE GENOMIC DNA]</scope>
    <source>
        <strain evidence="3">DSM 5463</strain>
    </source>
</reference>
<dbReference type="AlphaFoldDB" id="A0A1H5UFJ7"/>